<dbReference type="EMBL" id="MVHS01000110">
    <property type="protein sequence ID" value="ORA60786.1"/>
    <property type="molecule type" value="Genomic_DNA"/>
</dbReference>
<evidence type="ECO:0000313" key="1">
    <source>
        <dbReference type="EMBL" id="ORA60786.1"/>
    </source>
</evidence>
<proteinExistence type="predicted"/>
<evidence type="ECO:0000313" key="2">
    <source>
        <dbReference type="Proteomes" id="UP000192801"/>
    </source>
</evidence>
<dbReference type="RefSeq" id="WP_083033982.1">
    <property type="nucleotide sequence ID" value="NZ_JACKRM010001074.1"/>
</dbReference>
<dbReference type="OrthoDB" id="4551696at2"/>
<dbReference type="AlphaFoldDB" id="A0A1X0CKT3"/>
<name>A0A1X0CKT3_9MYCO</name>
<reference evidence="1 2" key="1">
    <citation type="submission" date="2016-12" db="EMBL/GenBank/DDBJ databases">
        <title>The new phylogeny of genus Mycobacterium.</title>
        <authorList>
            <person name="Tortoli E."/>
            <person name="Trovato A."/>
            <person name="Cirillo D.M."/>
        </authorList>
    </citation>
    <scope>NUCLEOTIDE SEQUENCE [LARGE SCALE GENOMIC DNA]</scope>
    <source>
        <strain evidence="1 2">DSM 45130</strain>
    </source>
</reference>
<gene>
    <name evidence="1" type="ORF">BST26_21430</name>
</gene>
<comment type="caution">
    <text evidence="1">The sequence shown here is derived from an EMBL/GenBank/DDBJ whole genome shotgun (WGS) entry which is preliminary data.</text>
</comment>
<sequence>MCHPHYEQYRKRRHAYGSWESRYTDAAPVRAHIDALLAAGVGRRRIAELAGIRRSVVQQVLNGRGDRGTGPSNRMLKTNADKILAVTIPELAEKHTVLAAGALVPAVGTARRLQALVAFGYPQSWLATRLGATPTNATRWFHNTDSQILAATARAVAVLFAELQLTPGPSARARHRGARLGWAPPMAWDEDTIDDPDATPHTGTGERVPFPETWAEMCDLGLTIPERLHALNTNPQALIRRLGRNGLPVDPLLLALADDQKRASA</sequence>
<accession>A0A1X0CKT3</accession>
<organism evidence="1 2">
    <name type="scientific">Mycolicibacterium insubricum</name>
    <dbReference type="NCBI Taxonomy" id="444597"/>
    <lineage>
        <taxon>Bacteria</taxon>
        <taxon>Bacillati</taxon>
        <taxon>Actinomycetota</taxon>
        <taxon>Actinomycetes</taxon>
        <taxon>Mycobacteriales</taxon>
        <taxon>Mycobacteriaceae</taxon>
        <taxon>Mycolicibacterium</taxon>
    </lineage>
</organism>
<keyword evidence="2" id="KW-1185">Reference proteome</keyword>
<protein>
    <submittedName>
        <fullName evidence="1">Uncharacterized protein</fullName>
    </submittedName>
</protein>
<dbReference type="Proteomes" id="UP000192801">
    <property type="component" value="Unassembled WGS sequence"/>
</dbReference>
<dbReference type="STRING" id="444597.BST26_21430"/>